<evidence type="ECO:0000256" key="3">
    <source>
        <dbReference type="SAM" id="MobiDB-lite"/>
    </source>
</evidence>
<gene>
    <name evidence="5" type="ORF">PAC_15545</name>
</gene>
<evidence type="ECO:0000313" key="6">
    <source>
        <dbReference type="Proteomes" id="UP000184330"/>
    </source>
</evidence>
<feature type="region of interest" description="Disordered" evidence="3">
    <location>
        <begin position="856"/>
        <end position="896"/>
    </location>
</feature>
<dbReference type="Pfam" id="PF04082">
    <property type="entry name" value="Fungal_trans"/>
    <property type="match status" value="1"/>
</dbReference>
<dbReference type="AlphaFoldDB" id="A0A1L7XKQ6"/>
<dbReference type="PROSITE" id="PS50048">
    <property type="entry name" value="ZN2_CY6_FUNGAL_2"/>
    <property type="match status" value="1"/>
</dbReference>
<dbReference type="CDD" id="cd12148">
    <property type="entry name" value="fungal_TF_MHR"/>
    <property type="match status" value="1"/>
</dbReference>
<keyword evidence="1" id="KW-0479">Metal-binding</keyword>
<evidence type="ECO:0000313" key="5">
    <source>
        <dbReference type="EMBL" id="CZR65645.1"/>
    </source>
</evidence>
<evidence type="ECO:0000256" key="1">
    <source>
        <dbReference type="ARBA" id="ARBA00022723"/>
    </source>
</evidence>
<keyword evidence="6" id="KW-1185">Reference proteome</keyword>
<dbReference type="PROSITE" id="PS00463">
    <property type="entry name" value="ZN2_CY6_FUNGAL_1"/>
    <property type="match status" value="1"/>
</dbReference>
<dbReference type="PANTHER" id="PTHR47654:SF5">
    <property type="entry name" value="TRANSCRIPTION FACTOR DOMAIN-CONTAINING PROTEIN"/>
    <property type="match status" value="1"/>
</dbReference>
<evidence type="ECO:0000256" key="2">
    <source>
        <dbReference type="ARBA" id="ARBA00023242"/>
    </source>
</evidence>
<keyword evidence="2" id="KW-0539">Nucleus</keyword>
<evidence type="ECO:0000259" key="4">
    <source>
        <dbReference type="PROSITE" id="PS50048"/>
    </source>
</evidence>
<protein>
    <recommendedName>
        <fullName evidence="4">Zn(2)-C6 fungal-type domain-containing protein</fullName>
    </recommendedName>
</protein>
<proteinExistence type="predicted"/>
<feature type="compositionally biased region" description="Gly residues" evidence="3">
    <location>
        <begin position="876"/>
        <end position="890"/>
    </location>
</feature>
<dbReference type="SMART" id="SM00906">
    <property type="entry name" value="Fungal_trans"/>
    <property type="match status" value="1"/>
</dbReference>
<dbReference type="Pfam" id="PF00172">
    <property type="entry name" value="Zn_clus"/>
    <property type="match status" value="1"/>
</dbReference>
<dbReference type="GO" id="GO:0000981">
    <property type="term" value="F:DNA-binding transcription factor activity, RNA polymerase II-specific"/>
    <property type="evidence" value="ECO:0007669"/>
    <property type="project" value="InterPro"/>
</dbReference>
<dbReference type="InterPro" id="IPR001138">
    <property type="entry name" value="Zn2Cys6_DnaBD"/>
</dbReference>
<dbReference type="CDD" id="cd00067">
    <property type="entry name" value="GAL4"/>
    <property type="match status" value="1"/>
</dbReference>
<feature type="compositionally biased region" description="Polar residues" evidence="3">
    <location>
        <begin position="20"/>
        <end position="72"/>
    </location>
</feature>
<feature type="region of interest" description="Disordered" evidence="3">
    <location>
        <begin position="186"/>
        <end position="250"/>
    </location>
</feature>
<feature type="region of interest" description="Disordered" evidence="3">
    <location>
        <begin position="1"/>
        <end position="100"/>
    </location>
</feature>
<dbReference type="GO" id="GO:0003677">
    <property type="term" value="F:DNA binding"/>
    <property type="evidence" value="ECO:0007669"/>
    <property type="project" value="InterPro"/>
</dbReference>
<feature type="domain" description="Zn(2)-C6 fungal-type" evidence="4">
    <location>
        <begin position="103"/>
        <end position="132"/>
    </location>
</feature>
<dbReference type="Gene3D" id="4.10.240.10">
    <property type="entry name" value="Zn(2)-C6 fungal-type DNA-binding domain"/>
    <property type="match status" value="1"/>
</dbReference>
<dbReference type="InterPro" id="IPR036864">
    <property type="entry name" value="Zn2-C6_fun-type_DNA-bd_sf"/>
</dbReference>
<dbReference type="Proteomes" id="UP000184330">
    <property type="component" value="Unassembled WGS sequence"/>
</dbReference>
<reference evidence="5 6" key="1">
    <citation type="submission" date="2016-03" db="EMBL/GenBank/DDBJ databases">
        <authorList>
            <person name="Ploux O."/>
        </authorList>
    </citation>
    <scope>NUCLEOTIDE SEQUENCE [LARGE SCALE GENOMIC DNA]</scope>
    <source>
        <strain evidence="5 6">UAMH 11012</strain>
    </source>
</reference>
<dbReference type="InterPro" id="IPR007219">
    <property type="entry name" value="XnlR_reg_dom"/>
</dbReference>
<organism evidence="5 6">
    <name type="scientific">Phialocephala subalpina</name>
    <dbReference type="NCBI Taxonomy" id="576137"/>
    <lineage>
        <taxon>Eukaryota</taxon>
        <taxon>Fungi</taxon>
        <taxon>Dikarya</taxon>
        <taxon>Ascomycota</taxon>
        <taxon>Pezizomycotina</taxon>
        <taxon>Leotiomycetes</taxon>
        <taxon>Helotiales</taxon>
        <taxon>Mollisiaceae</taxon>
        <taxon>Phialocephala</taxon>
        <taxon>Phialocephala fortinii species complex</taxon>
    </lineage>
</organism>
<dbReference type="GO" id="GO:0006351">
    <property type="term" value="P:DNA-templated transcription"/>
    <property type="evidence" value="ECO:0007669"/>
    <property type="project" value="InterPro"/>
</dbReference>
<dbReference type="InterPro" id="IPR053230">
    <property type="entry name" value="Trans_reg_galc"/>
</dbReference>
<dbReference type="OrthoDB" id="5296287at2759"/>
<dbReference type="SMART" id="SM00066">
    <property type="entry name" value="GAL4"/>
    <property type="match status" value="1"/>
</dbReference>
<accession>A0A1L7XKQ6</accession>
<dbReference type="PANTHER" id="PTHR47654">
    <property type="entry name" value="ZN(II)2CYS6 TRANSCRIPTION FACTOR (EUROFUNG)-RELATED"/>
    <property type="match status" value="1"/>
</dbReference>
<dbReference type="SUPFAM" id="SSF57701">
    <property type="entry name" value="Zn2/Cys6 DNA-binding domain"/>
    <property type="match status" value="1"/>
</dbReference>
<feature type="region of interest" description="Disordered" evidence="3">
    <location>
        <begin position="524"/>
        <end position="543"/>
    </location>
</feature>
<feature type="compositionally biased region" description="Basic and acidic residues" evidence="3">
    <location>
        <begin position="982"/>
        <end position="992"/>
    </location>
</feature>
<feature type="compositionally biased region" description="Basic residues" evidence="3">
    <location>
        <begin position="1"/>
        <end position="12"/>
    </location>
</feature>
<name>A0A1L7XKQ6_9HELO</name>
<dbReference type="GO" id="GO:0008270">
    <property type="term" value="F:zinc ion binding"/>
    <property type="evidence" value="ECO:0007669"/>
    <property type="project" value="InterPro"/>
</dbReference>
<feature type="region of interest" description="Disordered" evidence="3">
    <location>
        <begin position="974"/>
        <end position="1001"/>
    </location>
</feature>
<dbReference type="EMBL" id="FJOG01000032">
    <property type="protein sequence ID" value="CZR65645.1"/>
    <property type="molecule type" value="Genomic_DNA"/>
</dbReference>
<sequence>MTSHRRRGRGKRPRDDPDETASQSFAPINPSAQPASSYTNSTFGQSQSSHPDTRSTEAVFSRPQSQLGNISQVPHGKVAIPALRPPPTAESTQGNKKGRTSHACDYCRKAKAGCTGGQPCMRCKNANVECVYGDGKRDRERKKLSKLSKETVTLNRYNADILDALRRIRLDTSLDADSMRTAMDEVLSMTPTPVTPKAGDEASSESPQLSPRPEDGSGGEDQDSNIGSTGSLDVVNVDPDRDETRATGHMGKASSVAWAKRTAVEYDTKTLAQQGSTLGTHQSGYTLASYHTEDADVEFVDMSNINEFDWPDYETADVLLGLYFENVHGTLPLVDREKFTTKYHDFPRGSEDLSSEDRVWLGTLNLIFAISAFYAQLIKRHDCGHHHDHLIYLKRAKVLCLDEDLLFKDARVSTARVLGLLCLYFISTCRLNRAWTICGLAIRQALTLGLQVRSHAESLSDYDKEQRVRLWWCLYTLECLLNELTGRPSCISDQDISAVLPLNINEHDIQGSQFMYSSSPVSEQFSRRASRGSRSSDSRPTATYQMPAGIPQPLIHKFPALSLPVTNSTYFIYRVQLCIVSHEIVTQLYCAATTKAKWSSVQSTIKRIDSRLLSWRDTLPSSFNITFDSWTSPDLSSPNILQRLGLAMIFNSSRMILFRPCLCRFERRVESHSKESKDFNQEAAEICIHSARTMINLIHWCSSSVEKLYAITPWWNTLHCLCEALSVLMLEMAFQAQHLPSEAAYILEDAKNGIRWLCMMAGESVSARKAWEIFDCLIRLVAPMISWSVYDMPTEAPIPPGYNWRRFNVAQMQELGGREMTGRSQLSEANLQEYEDTQRNVDHPVATSAWNQDQNFGFSTAPDSHFGPASGSEPQGVGGGGGGGGAMGGRYEGHEQVSNPLDHTTAVERFGSIGRVHGHYDEPWQHMFVASSGLGFGDGSDGLGMGTGVASHDFAGVSGQGQGQGGFGEYGGDGISGSHEGGAGHERGDREGSYQGGEFGF</sequence>